<evidence type="ECO:0000313" key="1">
    <source>
        <dbReference type="EMBL" id="KKN13802.1"/>
    </source>
</evidence>
<gene>
    <name evidence="1" type="ORF">LCGC14_1002500</name>
</gene>
<organism evidence="1">
    <name type="scientific">marine sediment metagenome</name>
    <dbReference type="NCBI Taxonomy" id="412755"/>
    <lineage>
        <taxon>unclassified sequences</taxon>
        <taxon>metagenomes</taxon>
        <taxon>ecological metagenomes</taxon>
    </lineage>
</organism>
<protein>
    <submittedName>
        <fullName evidence="1">Uncharacterized protein</fullName>
    </submittedName>
</protein>
<dbReference type="EMBL" id="LAZR01003882">
    <property type="protein sequence ID" value="KKN13802.1"/>
    <property type="molecule type" value="Genomic_DNA"/>
</dbReference>
<name>A0A0F9NP17_9ZZZZ</name>
<dbReference type="AlphaFoldDB" id="A0A0F9NP17"/>
<accession>A0A0F9NP17</accession>
<proteinExistence type="predicted"/>
<reference evidence="1" key="1">
    <citation type="journal article" date="2015" name="Nature">
        <title>Complex archaea that bridge the gap between prokaryotes and eukaryotes.</title>
        <authorList>
            <person name="Spang A."/>
            <person name="Saw J.H."/>
            <person name="Jorgensen S.L."/>
            <person name="Zaremba-Niedzwiedzka K."/>
            <person name="Martijn J."/>
            <person name="Lind A.E."/>
            <person name="van Eijk R."/>
            <person name="Schleper C."/>
            <person name="Guy L."/>
            <person name="Ettema T.J."/>
        </authorList>
    </citation>
    <scope>NUCLEOTIDE SEQUENCE</scope>
</reference>
<comment type="caution">
    <text evidence="1">The sequence shown here is derived from an EMBL/GenBank/DDBJ whole genome shotgun (WGS) entry which is preliminary data.</text>
</comment>
<sequence length="114" mass="12963">MKSMLTNMVGRQQSLKSRYQEYEMKKVIHDSATEVLMSSDEAKAICRLGKGEECCAYLICGTNGFECIKMSYPLNSSIYKRLEEGTMNAKGIGEWDDCPWKNTCLEAPDEKEKD</sequence>